<dbReference type="InterPro" id="IPR055736">
    <property type="entry name" value="DUF7312"/>
</dbReference>
<organism evidence="3 4">
    <name type="scientific">Halobacterium litoreum</name>
    <dbReference type="NCBI Taxonomy" id="2039234"/>
    <lineage>
        <taxon>Archaea</taxon>
        <taxon>Methanobacteriati</taxon>
        <taxon>Methanobacteriota</taxon>
        <taxon>Stenosarchaea group</taxon>
        <taxon>Halobacteria</taxon>
        <taxon>Halobacteriales</taxon>
        <taxon>Halobacteriaceae</taxon>
        <taxon>Halobacterium</taxon>
    </lineage>
</organism>
<dbReference type="RefSeq" id="WP_232570409.1">
    <property type="nucleotide sequence ID" value="NZ_CP089466.1"/>
</dbReference>
<dbReference type="Pfam" id="PF23994">
    <property type="entry name" value="DUF7312"/>
    <property type="match status" value="1"/>
</dbReference>
<protein>
    <recommendedName>
        <fullName evidence="2">DUF7312 domain-containing protein</fullName>
    </recommendedName>
</protein>
<comment type="caution">
    <text evidence="3">The sequence shown here is derived from an EMBL/GenBank/DDBJ whole genome shotgun (WGS) entry which is preliminary data.</text>
</comment>
<name>A0ABD5NH43_9EURY</name>
<dbReference type="GeneID" id="69118561"/>
<dbReference type="Proteomes" id="UP001595660">
    <property type="component" value="Unassembled WGS sequence"/>
</dbReference>
<sequence length="64" mass="6554">MAADATDDGDGDGGEWRFGVDEVGEDAEPLVDPIEPGSPSAENTAFFLLGVVTMVVALGLLLFG</sequence>
<evidence type="ECO:0000313" key="3">
    <source>
        <dbReference type="EMBL" id="MFC3478429.1"/>
    </source>
</evidence>
<accession>A0ABD5NH43</accession>
<keyword evidence="1" id="KW-0472">Membrane</keyword>
<keyword evidence="1" id="KW-0812">Transmembrane</keyword>
<evidence type="ECO:0000313" key="4">
    <source>
        <dbReference type="Proteomes" id="UP001595660"/>
    </source>
</evidence>
<keyword evidence="1" id="KW-1133">Transmembrane helix</keyword>
<proteinExistence type="predicted"/>
<evidence type="ECO:0000259" key="2">
    <source>
        <dbReference type="Pfam" id="PF23994"/>
    </source>
</evidence>
<dbReference type="EMBL" id="JBHRWN010000002">
    <property type="protein sequence ID" value="MFC3478429.1"/>
    <property type="molecule type" value="Genomic_DNA"/>
</dbReference>
<keyword evidence="4" id="KW-1185">Reference proteome</keyword>
<gene>
    <name evidence="3" type="ORF">ACFOKC_11930</name>
</gene>
<reference evidence="3 4" key="1">
    <citation type="journal article" date="2019" name="Int. J. Syst. Evol. Microbiol.">
        <title>The Global Catalogue of Microorganisms (GCM) 10K type strain sequencing project: providing services to taxonomists for standard genome sequencing and annotation.</title>
        <authorList>
            <consortium name="The Broad Institute Genomics Platform"/>
            <consortium name="The Broad Institute Genome Sequencing Center for Infectious Disease"/>
            <person name="Wu L."/>
            <person name="Ma J."/>
        </authorList>
    </citation>
    <scope>NUCLEOTIDE SEQUENCE [LARGE SCALE GENOMIC DNA]</scope>
    <source>
        <strain evidence="3 4">CGMCC 1.12562</strain>
    </source>
</reference>
<dbReference type="AlphaFoldDB" id="A0ABD5NH43"/>
<evidence type="ECO:0000256" key="1">
    <source>
        <dbReference type="SAM" id="Phobius"/>
    </source>
</evidence>
<feature type="domain" description="DUF7312" evidence="2">
    <location>
        <begin position="14"/>
        <end position="59"/>
    </location>
</feature>
<feature type="transmembrane region" description="Helical" evidence="1">
    <location>
        <begin position="45"/>
        <end position="63"/>
    </location>
</feature>